<reference evidence="2 3" key="1">
    <citation type="journal article" date="2022" name="Nat. Microbiol.">
        <title>The microbiome of a bacterivorous marine choanoflagellate contains a resource-demanding obligate bacterial associate.</title>
        <authorList>
            <person name="Needham D.M."/>
            <person name="Poirier C."/>
            <person name="Bachy C."/>
            <person name="George E.E."/>
            <person name="Wilken S."/>
            <person name="Yung C.C.M."/>
            <person name="Limardo A.J."/>
            <person name="Morando M."/>
            <person name="Sudek L."/>
            <person name="Malmstrom R.R."/>
            <person name="Keeling P.J."/>
            <person name="Santoro A.E."/>
            <person name="Worden A.Z."/>
        </authorList>
    </citation>
    <scope>NUCLEOTIDE SEQUENCE [LARGE SCALE GENOMIC DNA]</scope>
    <source>
        <strain evidence="2 3">Comchoano-1</strain>
    </source>
</reference>
<name>A0ABY5DIY4_9GAMM</name>
<proteinExistence type="predicted"/>
<feature type="compositionally biased region" description="Basic and acidic residues" evidence="1">
    <location>
        <begin position="1"/>
        <end position="11"/>
    </location>
</feature>
<gene>
    <name evidence="2" type="ORF">MMH89_03625</name>
</gene>
<protein>
    <submittedName>
        <fullName evidence="2">Uncharacterized protein</fullName>
    </submittedName>
</protein>
<feature type="region of interest" description="Disordered" evidence="1">
    <location>
        <begin position="1"/>
        <end position="47"/>
    </location>
</feature>
<dbReference type="EMBL" id="CP092900">
    <property type="protein sequence ID" value="UTC24314.1"/>
    <property type="molecule type" value="Genomic_DNA"/>
</dbReference>
<sequence>MSKSNTKESRSGKSSRSINKHLVAGKSSKTSGIHRVPSALRPSGSSGEGFLALISPKKPLILKQQAREAFDAMRPRNPRTLFGGSKRKPSGSKILFSQDGVSSLATHKGQKIPLEILSATMKEKGWIRGDDGRLVQPIDLVEVEEGFVTLDHRRVVASLMDNVRRRVFARLHHSSEPLPKDMLRRFGLDCGATYGHAVKKRLASNFRRKTPSKELPVVRKASPELEKMLSHRMKDTGFIKLN</sequence>
<accession>A0ABY5DIY4</accession>
<dbReference type="RefSeq" id="WP_258568098.1">
    <property type="nucleotide sequence ID" value="NZ_CP092900.1"/>
</dbReference>
<evidence type="ECO:0000256" key="1">
    <source>
        <dbReference type="SAM" id="MobiDB-lite"/>
    </source>
</evidence>
<keyword evidence="3" id="KW-1185">Reference proteome</keyword>
<evidence type="ECO:0000313" key="2">
    <source>
        <dbReference type="EMBL" id="UTC24314.1"/>
    </source>
</evidence>
<dbReference type="Proteomes" id="UP001055955">
    <property type="component" value="Chromosome"/>
</dbReference>
<evidence type="ECO:0000313" key="3">
    <source>
        <dbReference type="Proteomes" id="UP001055955"/>
    </source>
</evidence>
<organism evidence="2 3">
    <name type="scientific">Candidatus Comchoanobacter bicostacola</name>
    <dbReference type="NCBI Taxonomy" id="2919598"/>
    <lineage>
        <taxon>Bacteria</taxon>
        <taxon>Pseudomonadati</taxon>
        <taxon>Pseudomonadota</taxon>
        <taxon>Gammaproteobacteria</taxon>
        <taxon>Candidatus Comchoanobacterales</taxon>
        <taxon>Candidatus Comchoanobacteraceae</taxon>
        <taxon>Candidatus Comchoanobacter</taxon>
    </lineage>
</organism>